<organism evidence="1 2">
    <name type="scientific">Microbispora hainanensis</name>
    <dbReference type="NCBI Taxonomy" id="568844"/>
    <lineage>
        <taxon>Bacteria</taxon>
        <taxon>Bacillati</taxon>
        <taxon>Actinomycetota</taxon>
        <taxon>Actinomycetes</taxon>
        <taxon>Streptosporangiales</taxon>
        <taxon>Streptosporangiaceae</taxon>
        <taxon>Microbispora</taxon>
    </lineage>
</organism>
<reference evidence="1" key="1">
    <citation type="submission" date="2022-10" db="EMBL/GenBank/DDBJ databases">
        <title>The complete genomes of actinobacterial strains from the NBC collection.</title>
        <authorList>
            <person name="Joergensen T.S."/>
            <person name="Alvarez Arevalo M."/>
            <person name="Sterndorff E.B."/>
            <person name="Faurdal D."/>
            <person name="Vuksanovic O."/>
            <person name="Mourched A.-S."/>
            <person name="Charusanti P."/>
            <person name="Shaw S."/>
            <person name="Blin K."/>
            <person name="Weber T."/>
        </authorList>
    </citation>
    <scope>NUCLEOTIDE SEQUENCE</scope>
    <source>
        <strain evidence="1">NBC_00254</strain>
    </source>
</reference>
<protein>
    <submittedName>
        <fullName evidence="1">Uncharacterized protein</fullName>
    </submittedName>
</protein>
<sequence length="43" mass="4843">MREEDRRRLLDDRAWHPERALLCPPDDDVAAAVDAAVALLEAT</sequence>
<dbReference type="EMBL" id="CP108085">
    <property type="protein sequence ID" value="WUP74631.1"/>
    <property type="molecule type" value="Genomic_DNA"/>
</dbReference>
<gene>
    <name evidence="1" type="ORF">OG913_35585</name>
</gene>
<dbReference type="Proteomes" id="UP001432011">
    <property type="component" value="Chromosome"/>
</dbReference>
<dbReference type="RefSeq" id="WP_260617156.1">
    <property type="nucleotide sequence ID" value="NZ_CP108085.1"/>
</dbReference>
<name>A0ABZ1SNM6_9ACTN</name>
<proteinExistence type="predicted"/>
<evidence type="ECO:0000313" key="2">
    <source>
        <dbReference type="Proteomes" id="UP001432011"/>
    </source>
</evidence>
<keyword evidence="2" id="KW-1185">Reference proteome</keyword>
<evidence type="ECO:0000313" key="1">
    <source>
        <dbReference type="EMBL" id="WUP74631.1"/>
    </source>
</evidence>
<accession>A0ABZ1SNM6</accession>